<dbReference type="InterPro" id="IPR008914">
    <property type="entry name" value="PEBP"/>
</dbReference>
<dbReference type="Pfam" id="PF01161">
    <property type="entry name" value="PBP"/>
    <property type="match status" value="1"/>
</dbReference>
<comment type="caution">
    <text evidence="1">The sequence shown here is derived from an EMBL/GenBank/DDBJ whole genome shotgun (WGS) entry which is preliminary data.</text>
</comment>
<dbReference type="Gene3D" id="3.90.280.10">
    <property type="entry name" value="PEBP-like"/>
    <property type="match status" value="1"/>
</dbReference>
<reference evidence="2" key="1">
    <citation type="journal article" date="2019" name="Int. J. Syst. Evol. Microbiol.">
        <title>The Global Catalogue of Microorganisms (GCM) 10K type strain sequencing project: providing services to taxonomists for standard genome sequencing and annotation.</title>
        <authorList>
            <consortium name="The Broad Institute Genomics Platform"/>
            <consortium name="The Broad Institute Genome Sequencing Center for Infectious Disease"/>
            <person name="Wu L."/>
            <person name="Ma J."/>
        </authorList>
    </citation>
    <scope>NUCLEOTIDE SEQUENCE [LARGE SCALE GENOMIC DNA]</scope>
    <source>
        <strain evidence="2">KCTC 22228</strain>
    </source>
</reference>
<dbReference type="EMBL" id="BMXS01000049">
    <property type="protein sequence ID" value="GGY11826.1"/>
    <property type="molecule type" value="Genomic_DNA"/>
</dbReference>
<sequence>MNQKSLSTIPASALIRQGGKVCFYRLVSTAPLLIQVRSGTKRVIAVEGRTDFGASGYGGACPPVGHGDHHYQFTVYALSEDKLSLDDNAPAAMVGYFVRASALDQATIEVTYSR</sequence>
<dbReference type="InterPro" id="IPR005247">
    <property type="entry name" value="YbhB_YbcL/LppC-like"/>
</dbReference>
<dbReference type="SUPFAM" id="SSF49777">
    <property type="entry name" value="PEBP-like"/>
    <property type="match status" value="1"/>
</dbReference>
<proteinExistence type="predicted"/>
<dbReference type="RefSeq" id="WP_229803896.1">
    <property type="nucleotide sequence ID" value="NZ_BMXS01000049.1"/>
</dbReference>
<protein>
    <submittedName>
        <fullName evidence="1">Uncharacterized protein</fullName>
    </submittedName>
</protein>
<accession>A0ABQ2ZC37</accession>
<organism evidence="1 2">
    <name type="scientific">Litchfieldella qijiaojingensis</name>
    <dbReference type="NCBI Taxonomy" id="980347"/>
    <lineage>
        <taxon>Bacteria</taxon>
        <taxon>Pseudomonadati</taxon>
        <taxon>Pseudomonadota</taxon>
        <taxon>Gammaproteobacteria</taxon>
        <taxon>Oceanospirillales</taxon>
        <taxon>Halomonadaceae</taxon>
        <taxon>Litchfieldella</taxon>
    </lineage>
</organism>
<dbReference type="CDD" id="cd00865">
    <property type="entry name" value="PEBP_bact_arch"/>
    <property type="match status" value="1"/>
</dbReference>
<dbReference type="InterPro" id="IPR036610">
    <property type="entry name" value="PEBP-like_sf"/>
</dbReference>
<dbReference type="Proteomes" id="UP000653056">
    <property type="component" value="Unassembled WGS sequence"/>
</dbReference>
<evidence type="ECO:0000313" key="2">
    <source>
        <dbReference type="Proteomes" id="UP000653056"/>
    </source>
</evidence>
<dbReference type="NCBIfam" id="TIGR00481">
    <property type="entry name" value="YbhB/YbcL family Raf kinase inhibitor-like protein"/>
    <property type="match status" value="1"/>
</dbReference>
<gene>
    <name evidence="1" type="ORF">GCM10007160_43480</name>
</gene>
<keyword evidence="2" id="KW-1185">Reference proteome</keyword>
<name>A0ABQ2ZC37_9GAMM</name>
<evidence type="ECO:0000313" key="1">
    <source>
        <dbReference type="EMBL" id="GGY11826.1"/>
    </source>
</evidence>